<dbReference type="Gene3D" id="3.90.1720.10">
    <property type="entry name" value="endopeptidase domain like (from Nostoc punctiforme)"/>
    <property type="match status" value="1"/>
</dbReference>
<comment type="caution">
    <text evidence="1">The sequence shown here is derived from an EMBL/GenBank/DDBJ whole genome shotgun (WGS) entry which is preliminary data.</text>
</comment>
<dbReference type="SUPFAM" id="SSF54001">
    <property type="entry name" value="Cysteine proteinases"/>
    <property type="match status" value="1"/>
</dbReference>
<reference evidence="1 2" key="1">
    <citation type="submission" date="2020-04" db="EMBL/GenBank/DDBJ databases">
        <title>Flammeovirga sp. SR4, a novel species isolated from seawater.</title>
        <authorList>
            <person name="Wang X."/>
        </authorList>
    </citation>
    <scope>NUCLEOTIDE SEQUENCE [LARGE SCALE GENOMIC DNA]</scope>
    <source>
        <strain evidence="1 2">SR4</strain>
    </source>
</reference>
<dbReference type="PROSITE" id="PS51257">
    <property type="entry name" value="PROKAR_LIPOPROTEIN"/>
    <property type="match status" value="1"/>
</dbReference>
<evidence type="ECO:0000313" key="1">
    <source>
        <dbReference type="EMBL" id="NLR93651.1"/>
    </source>
</evidence>
<dbReference type="Pfam" id="PF05708">
    <property type="entry name" value="Peptidase_C92"/>
    <property type="match status" value="1"/>
</dbReference>
<dbReference type="AlphaFoldDB" id="A0A7X8SNT4"/>
<gene>
    <name evidence="1" type="ORF">HGP29_20800</name>
</gene>
<evidence type="ECO:0000313" key="2">
    <source>
        <dbReference type="Proteomes" id="UP000585050"/>
    </source>
</evidence>
<keyword evidence="2" id="KW-1185">Reference proteome</keyword>
<name>A0A7X8SNT4_9BACT</name>
<dbReference type="InterPro" id="IPR038765">
    <property type="entry name" value="Papain-like_cys_pep_sf"/>
</dbReference>
<sequence length="213" mass="24097">MKYLLHFVIVLVAFASCKKQPTTINDLEAGDIIFQDLDCGDFCVAINKVTEGWNGRDFSHCAIVAEENDSLFIIEAVSAGVKKTSFKEFFGKHTGNGGTVLGRVKPEYKSIAQQAAKHAFKYLGKSYDEVFDINNDKYYCSELIYETFKEANEGKEVFHLFPMTYKDPDTKEYFPIWVDYFNNLGEHIPEDEPGLNPGGISRSSYLEVTPLKL</sequence>
<dbReference type="InterPro" id="IPR024453">
    <property type="entry name" value="Peptidase_C92"/>
</dbReference>
<accession>A0A7X8SNT4</accession>
<evidence type="ECO:0008006" key="3">
    <source>
        <dbReference type="Google" id="ProtNLM"/>
    </source>
</evidence>
<dbReference type="EMBL" id="JABAIL010000007">
    <property type="protein sequence ID" value="NLR93651.1"/>
    <property type="molecule type" value="Genomic_DNA"/>
</dbReference>
<proteinExistence type="predicted"/>
<dbReference type="Proteomes" id="UP000585050">
    <property type="component" value="Unassembled WGS sequence"/>
</dbReference>
<organism evidence="1 2">
    <name type="scientific">Flammeovirga agarivorans</name>
    <dbReference type="NCBI Taxonomy" id="2726742"/>
    <lineage>
        <taxon>Bacteria</taxon>
        <taxon>Pseudomonadati</taxon>
        <taxon>Bacteroidota</taxon>
        <taxon>Cytophagia</taxon>
        <taxon>Cytophagales</taxon>
        <taxon>Flammeovirgaceae</taxon>
        <taxon>Flammeovirga</taxon>
    </lineage>
</organism>
<protein>
    <recommendedName>
        <fullName evidence="3">Permuted papain-like amidase enzyme, YaeF/YiiX, C92 family</fullName>
    </recommendedName>
</protein>
<dbReference type="RefSeq" id="WP_168884363.1">
    <property type="nucleotide sequence ID" value="NZ_JABAIL010000007.1"/>
</dbReference>